<organism evidence="1 2">
    <name type="scientific">Trametes sanguinea</name>
    <dbReference type="NCBI Taxonomy" id="158606"/>
    <lineage>
        <taxon>Eukaryota</taxon>
        <taxon>Fungi</taxon>
        <taxon>Dikarya</taxon>
        <taxon>Basidiomycota</taxon>
        <taxon>Agaricomycotina</taxon>
        <taxon>Agaricomycetes</taxon>
        <taxon>Polyporales</taxon>
        <taxon>Polyporaceae</taxon>
        <taxon>Trametes</taxon>
    </lineage>
</organism>
<protein>
    <submittedName>
        <fullName evidence="1">Uncharacterized protein</fullName>
    </submittedName>
</protein>
<reference evidence="1" key="1">
    <citation type="submission" date="2022-08" db="EMBL/GenBank/DDBJ databases">
        <title>Genome Sequence of Pycnoporus sanguineus.</title>
        <authorList>
            <person name="Buettner E."/>
        </authorList>
    </citation>
    <scope>NUCLEOTIDE SEQUENCE</scope>
    <source>
        <strain evidence="1">CG-C14</strain>
    </source>
</reference>
<keyword evidence="2" id="KW-1185">Reference proteome</keyword>
<comment type="caution">
    <text evidence="1">The sequence shown here is derived from an EMBL/GenBank/DDBJ whole genome shotgun (WGS) entry which is preliminary data.</text>
</comment>
<proteinExistence type="predicted"/>
<evidence type="ECO:0000313" key="1">
    <source>
        <dbReference type="EMBL" id="KAJ3007928.1"/>
    </source>
</evidence>
<gene>
    <name evidence="1" type="ORF">NUW54_g3352</name>
</gene>
<name>A0ACC1Q0Z5_9APHY</name>
<sequence length="259" mass="29378">MPAPVQLTVLCAYLSDLEFTAPSHLTQQSPCMVADLYRMMSALTGRLYSYLSSERIHDIYAHLNVLFCLEHPFLPFDRSYDPACLPSSRMRSTSETTSTLSSMVRLSRKTLRLRDALISLGDQGVELTVYILTIQAIRRRPRPSYTDKLLVVFSTILLLLNTIFVATESVFGEEMWVVNANYPGGSDAYLEDFASVWYQTFGTAASIVLNLFSDALMIYRCYIIWADVRLVLFPIVLYLATFGEPRHHGTARIPLHRIS</sequence>
<dbReference type="EMBL" id="JANSHE010000697">
    <property type="protein sequence ID" value="KAJ3007928.1"/>
    <property type="molecule type" value="Genomic_DNA"/>
</dbReference>
<accession>A0ACC1Q0Z5</accession>
<evidence type="ECO:0000313" key="2">
    <source>
        <dbReference type="Proteomes" id="UP001144978"/>
    </source>
</evidence>
<dbReference type="Proteomes" id="UP001144978">
    <property type="component" value="Unassembled WGS sequence"/>
</dbReference>